<protein>
    <submittedName>
        <fullName evidence="1">Uncharacterized protein</fullName>
    </submittedName>
</protein>
<proteinExistence type="predicted"/>
<dbReference type="EMBL" id="CM056820">
    <property type="protein sequence ID" value="KAJ8616180.1"/>
    <property type="molecule type" value="Genomic_DNA"/>
</dbReference>
<evidence type="ECO:0000313" key="1">
    <source>
        <dbReference type="EMBL" id="KAJ8616180.1"/>
    </source>
</evidence>
<keyword evidence="2" id="KW-1185">Reference proteome</keyword>
<sequence>MNSTRPPNGSSAASAWIYSISQLYSLVATFRVSVAYKRRAKQVLEEEKKIHRFSPQFDDHLATERMGSYSDHISSERSNMKEVVDTVDCDTSCHDDTTTVPENSHPRYPEGSCNITLEETILPDDDQANSICEQVSIDDVLCVACKQLLIRPSVFNCGHVYCESCIMTAKDGSLTCQLCQSPHPGGFPKVCLELDNFLVEQFPKEHSYRRETLQNKVCCHQEGLSAFEKEDSKYSHKHGSKVHIGFGCDTCGMFPIVGNRYKCLDCKEAAGFDLCENCYNTRSKLPGRFNQQHTPEHRFVLVQPDLIIMRIASEQSENSNASSFSNDAPEDVGNTDASI</sequence>
<name>A0ACC2K4Y9_PERAE</name>
<gene>
    <name evidence="1" type="ORF">MRB53_035552</name>
</gene>
<dbReference type="Proteomes" id="UP001234297">
    <property type="component" value="Chromosome 12"/>
</dbReference>
<organism evidence="1 2">
    <name type="scientific">Persea americana</name>
    <name type="common">Avocado</name>
    <dbReference type="NCBI Taxonomy" id="3435"/>
    <lineage>
        <taxon>Eukaryota</taxon>
        <taxon>Viridiplantae</taxon>
        <taxon>Streptophyta</taxon>
        <taxon>Embryophyta</taxon>
        <taxon>Tracheophyta</taxon>
        <taxon>Spermatophyta</taxon>
        <taxon>Magnoliopsida</taxon>
        <taxon>Magnoliidae</taxon>
        <taxon>Laurales</taxon>
        <taxon>Lauraceae</taxon>
        <taxon>Persea</taxon>
    </lineage>
</organism>
<accession>A0ACC2K4Y9</accession>
<comment type="caution">
    <text evidence="1">The sequence shown here is derived from an EMBL/GenBank/DDBJ whole genome shotgun (WGS) entry which is preliminary data.</text>
</comment>
<evidence type="ECO:0000313" key="2">
    <source>
        <dbReference type="Proteomes" id="UP001234297"/>
    </source>
</evidence>
<reference evidence="1 2" key="1">
    <citation type="journal article" date="2022" name="Hortic Res">
        <title>A haplotype resolved chromosomal level avocado genome allows analysis of novel avocado genes.</title>
        <authorList>
            <person name="Nath O."/>
            <person name="Fletcher S.J."/>
            <person name="Hayward A."/>
            <person name="Shaw L.M."/>
            <person name="Masouleh A.K."/>
            <person name="Furtado A."/>
            <person name="Henry R.J."/>
            <person name="Mitter N."/>
        </authorList>
    </citation>
    <scope>NUCLEOTIDE SEQUENCE [LARGE SCALE GENOMIC DNA]</scope>
    <source>
        <strain evidence="2">cv. Hass</strain>
    </source>
</reference>